<dbReference type="SUPFAM" id="SSF52374">
    <property type="entry name" value="Nucleotidylyl transferase"/>
    <property type="match status" value="1"/>
</dbReference>
<proteinExistence type="inferred from homology"/>
<dbReference type="Proteomes" id="UP000654993">
    <property type="component" value="Unassembled WGS sequence"/>
</dbReference>
<dbReference type="GO" id="GO:0015940">
    <property type="term" value="P:pantothenate biosynthetic process"/>
    <property type="evidence" value="ECO:0007669"/>
    <property type="project" value="UniProtKB-UniRule"/>
</dbReference>
<feature type="binding site" evidence="8">
    <location>
        <begin position="32"/>
        <end position="39"/>
    </location>
    <ligand>
        <name>ATP</name>
        <dbReference type="ChEBI" id="CHEBI:30616"/>
    </ligand>
</feature>
<evidence type="ECO:0000256" key="8">
    <source>
        <dbReference type="HAMAP-Rule" id="MF_00158"/>
    </source>
</evidence>
<dbReference type="InterPro" id="IPR004821">
    <property type="entry name" value="Cyt_trans-like"/>
</dbReference>
<sequence>MKVIRTIAGMRQEIKQYRIEHPAGVIGFVPTMGYLHGGHESLIHRARQEADLVVLSIFVNPLQFGPNEDFERYPRDEERDLRIAAEAGADLVFIPKVQEMYPREVLTTVQVRKITERLCGASRPGHFDGVCTVVSKLFHIVGPDRAYFGMKDAQQVAVIMQMVQDLNIPVEIVPCPTMREADGLALSSRNVYLNEEERRQAVVLYQALEAADEYIHTQQGGTCEELREMIRQKIQMAPLADIDYIEIVTFPGLEPLPDRVKIAGTLQQQPVLAALAVRFGSTRLIDNRLWTAKGGLV</sequence>
<comment type="subunit">
    <text evidence="8">Homodimer.</text>
</comment>
<comment type="caution">
    <text evidence="8">Lacks conserved residue(s) required for the propagation of feature annotation.</text>
</comment>
<keyword evidence="4 8" id="KW-0566">Pantothenate biosynthesis</keyword>
<comment type="similarity">
    <text evidence="2 8">Belongs to the pantothenate synthetase family.</text>
</comment>
<dbReference type="AlphaFoldDB" id="A0A916VES4"/>
<dbReference type="InterPro" id="IPR042176">
    <property type="entry name" value="Pantoate_ligase_C"/>
</dbReference>
<keyword evidence="3 8" id="KW-0436">Ligase</keyword>
<evidence type="ECO:0000256" key="1">
    <source>
        <dbReference type="ARBA" id="ARBA00004990"/>
    </source>
</evidence>
<evidence type="ECO:0000313" key="10">
    <source>
        <dbReference type="Proteomes" id="UP000654993"/>
    </source>
</evidence>
<feature type="binding site" evidence="8">
    <location>
        <position position="63"/>
    </location>
    <ligand>
        <name>beta-alanine</name>
        <dbReference type="ChEBI" id="CHEBI:57966"/>
    </ligand>
</feature>
<dbReference type="InterPro" id="IPR003721">
    <property type="entry name" value="Pantoate_ligase"/>
</dbReference>
<dbReference type="NCBIfam" id="TIGR00018">
    <property type="entry name" value="panC"/>
    <property type="match status" value="1"/>
</dbReference>
<reference evidence="9" key="1">
    <citation type="submission" date="2020-08" db="EMBL/GenBank/DDBJ databases">
        <authorList>
            <person name="Uke A."/>
            <person name="Chhe C."/>
            <person name="Baramee S."/>
            <person name="Kosugi A."/>
        </authorList>
    </citation>
    <scope>NUCLEOTIDE SEQUENCE</scope>
    <source>
        <strain evidence="9">DA-C8</strain>
    </source>
</reference>
<keyword evidence="6 8" id="KW-0067">ATP-binding</keyword>
<evidence type="ECO:0000256" key="5">
    <source>
        <dbReference type="ARBA" id="ARBA00022741"/>
    </source>
</evidence>
<comment type="function">
    <text evidence="8">Catalyzes the condensation of pantoate with beta-alanine in an ATP-dependent reaction via a pantoyl-adenylate intermediate.</text>
</comment>
<evidence type="ECO:0000256" key="7">
    <source>
        <dbReference type="ARBA" id="ARBA00048258"/>
    </source>
</evidence>
<dbReference type="GO" id="GO:0005524">
    <property type="term" value="F:ATP binding"/>
    <property type="evidence" value="ECO:0007669"/>
    <property type="project" value="UniProtKB-KW"/>
</dbReference>
<dbReference type="GO" id="GO:0004592">
    <property type="term" value="F:pantoate-beta-alanine ligase activity"/>
    <property type="evidence" value="ECO:0007669"/>
    <property type="project" value="UniProtKB-UniRule"/>
</dbReference>
<evidence type="ECO:0000256" key="3">
    <source>
        <dbReference type="ARBA" id="ARBA00022598"/>
    </source>
</evidence>
<comment type="catalytic activity">
    <reaction evidence="7 8">
        <text>(R)-pantoate + beta-alanine + ATP = (R)-pantothenate + AMP + diphosphate + H(+)</text>
        <dbReference type="Rhea" id="RHEA:10912"/>
        <dbReference type="ChEBI" id="CHEBI:15378"/>
        <dbReference type="ChEBI" id="CHEBI:15980"/>
        <dbReference type="ChEBI" id="CHEBI:29032"/>
        <dbReference type="ChEBI" id="CHEBI:30616"/>
        <dbReference type="ChEBI" id="CHEBI:33019"/>
        <dbReference type="ChEBI" id="CHEBI:57966"/>
        <dbReference type="ChEBI" id="CHEBI:456215"/>
        <dbReference type="EC" id="6.3.2.1"/>
    </reaction>
</comment>
<reference evidence="9" key="2">
    <citation type="journal article" date="2021" name="Data Brief">
        <title>Draft genome sequence data of the facultative, thermophilic, xylanolytic bacterium Paenibacillus sp. strain DA-C8.</title>
        <authorList>
            <person name="Chhe C."/>
            <person name="Uke A."/>
            <person name="Baramee S."/>
            <person name="Ungkulpasvich U."/>
            <person name="Tachaapaikoon C."/>
            <person name="Pason P."/>
            <person name="Waeonukul R."/>
            <person name="Ratanakhanokchai K."/>
            <person name="Kosugi A."/>
        </authorList>
    </citation>
    <scope>NUCLEOTIDE SEQUENCE</scope>
    <source>
        <strain evidence="9">DA-C8</strain>
    </source>
</reference>
<dbReference type="EMBL" id="BMAQ01000001">
    <property type="protein sequence ID" value="GFR36919.1"/>
    <property type="molecule type" value="Genomic_DNA"/>
</dbReference>
<evidence type="ECO:0000313" key="9">
    <source>
        <dbReference type="EMBL" id="GFR36919.1"/>
    </source>
</evidence>
<dbReference type="HAMAP" id="MF_00158">
    <property type="entry name" value="PanC"/>
    <property type="match status" value="1"/>
</dbReference>
<feature type="binding site" evidence="8">
    <location>
        <position position="63"/>
    </location>
    <ligand>
        <name>(R)-pantoate</name>
        <dbReference type="ChEBI" id="CHEBI:15980"/>
    </ligand>
</feature>
<comment type="pathway">
    <text evidence="1 8">Cofactor biosynthesis; (R)-pantothenate biosynthesis; (R)-pantothenate from (R)-pantoate and beta-alanine: step 1/1.</text>
</comment>
<dbReference type="PANTHER" id="PTHR21299">
    <property type="entry name" value="CYTIDYLATE KINASE/PANTOATE-BETA-ALANINE LIGASE"/>
    <property type="match status" value="1"/>
</dbReference>
<dbReference type="EC" id="6.3.2.1" evidence="8"/>
<evidence type="ECO:0000256" key="6">
    <source>
        <dbReference type="ARBA" id="ARBA00022840"/>
    </source>
</evidence>
<evidence type="ECO:0000256" key="4">
    <source>
        <dbReference type="ARBA" id="ARBA00022655"/>
    </source>
</evidence>
<dbReference type="PANTHER" id="PTHR21299:SF1">
    <property type="entry name" value="PANTOATE--BETA-ALANINE LIGASE"/>
    <property type="match status" value="1"/>
</dbReference>
<keyword evidence="8" id="KW-0963">Cytoplasm</keyword>
<protein>
    <recommendedName>
        <fullName evidence="8">Pantothenate synthetase</fullName>
        <shortName evidence="8">PS</shortName>
        <ecNumber evidence="8">6.3.2.1</ecNumber>
    </recommendedName>
    <alternativeName>
        <fullName evidence="8">Pantoate--beta-alanine ligase</fullName>
    </alternativeName>
    <alternativeName>
        <fullName evidence="8">Pantoate-activating enzyme</fullName>
    </alternativeName>
</protein>
<dbReference type="Gene3D" id="3.30.1300.10">
    <property type="entry name" value="Pantoate-beta-alanine ligase, C-terminal domain"/>
    <property type="match status" value="1"/>
</dbReference>
<dbReference type="InterPro" id="IPR014729">
    <property type="entry name" value="Rossmann-like_a/b/a_fold"/>
</dbReference>
<dbReference type="CDD" id="cd00560">
    <property type="entry name" value="PanC"/>
    <property type="match status" value="1"/>
</dbReference>
<keyword evidence="5 8" id="KW-0547">Nucleotide-binding</keyword>
<name>A0A916VES4_9BACL</name>
<dbReference type="NCBIfam" id="TIGR00125">
    <property type="entry name" value="cyt_tran_rel"/>
    <property type="match status" value="1"/>
</dbReference>
<feature type="binding site" evidence="8">
    <location>
        <begin position="186"/>
        <end position="189"/>
    </location>
    <ligand>
        <name>ATP</name>
        <dbReference type="ChEBI" id="CHEBI:30616"/>
    </ligand>
</feature>
<dbReference type="FunFam" id="3.40.50.620:FF:000013">
    <property type="entry name" value="Pantothenate synthetase"/>
    <property type="match status" value="1"/>
</dbReference>
<feature type="active site" description="Proton donor" evidence="8">
    <location>
        <position position="39"/>
    </location>
</feature>
<evidence type="ECO:0000256" key="2">
    <source>
        <dbReference type="ARBA" id="ARBA00009256"/>
    </source>
</evidence>
<keyword evidence="10" id="KW-1185">Reference proteome</keyword>
<organism evidence="9 10">
    <name type="scientific">Insulibacter thermoxylanivorax</name>
    <dbReference type="NCBI Taxonomy" id="2749268"/>
    <lineage>
        <taxon>Bacteria</taxon>
        <taxon>Bacillati</taxon>
        <taxon>Bacillota</taxon>
        <taxon>Bacilli</taxon>
        <taxon>Bacillales</taxon>
        <taxon>Paenibacillaceae</taxon>
        <taxon>Insulibacter</taxon>
    </lineage>
</organism>
<accession>A0A916VES4</accession>
<feature type="binding site" evidence="8">
    <location>
        <position position="155"/>
    </location>
    <ligand>
        <name>(R)-pantoate</name>
        <dbReference type="ChEBI" id="CHEBI:15980"/>
    </ligand>
</feature>
<dbReference type="Gene3D" id="3.40.50.620">
    <property type="entry name" value="HUPs"/>
    <property type="match status" value="1"/>
</dbReference>
<feature type="binding site" evidence="8">
    <location>
        <begin position="149"/>
        <end position="152"/>
    </location>
    <ligand>
        <name>ATP</name>
        <dbReference type="ChEBI" id="CHEBI:30616"/>
    </ligand>
</feature>
<comment type="miscellaneous">
    <text evidence="8">The reaction proceeds by a bi uni uni bi ping pong mechanism.</text>
</comment>
<dbReference type="Pfam" id="PF02569">
    <property type="entry name" value="Pantoate_ligase"/>
    <property type="match status" value="1"/>
</dbReference>
<comment type="subcellular location">
    <subcellularLocation>
        <location evidence="8">Cytoplasm</location>
    </subcellularLocation>
</comment>
<dbReference type="RefSeq" id="WP_200965206.1">
    <property type="nucleotide sequence ID" value="NZ_BMAQ01000001.1"/>
</dbReference>
<comment type="caution">
    <text evidence="9">The sequence shown here is derived from an EMBL/GenBank/DDBJ whole genome shotgun (WGS) entry which is preliminary data.</text>
</comment>
<dbReference type="GO" id="GO:0005829">
    <property type="term" value="C:cytosol"/>
    <property type="evidence" value="ECO:0007669"/>
    <property type="project" value="TreeGrafter"/>
</dbReference>
<gene>
    <name evidence="8 9" type="primary">panC</name>
    <name evidence="9" type="ORF">PRECH8_02150</name>
</gene>